<keyword evidence="8" id="KW-1185">Reference proteome</keyword>
<dbReference type="InterPro" id="IPR018114">
    <property type="entry name" value="TRYPSIN_HIS"/>
</dbReference>
<evidence type="ECO:0000256" key="1">
    <source>
        <dbReference type="ARBA" id="ARBA00022670"/>
    </source>
</evidence>
<accession>A0A812PGI7</accession>
<evidence type="ECO:0000256" key="2">
    <source>
        <dbReference type="ARBA" id="ARBA00022825"/>
    </source>
</evidence>
<keyword evidence="4" id="KW-0378">Hydrolase</keyword>
<dbReference type="CDD" id="cd00190">
    <property type="entry name" value="Tryp_SPc"/>
    <property type="match status" value="1"/>
</dbReference>
<dbReference type="InterPro" id="IPR043504">
    <property type="entry name" value="Peptidase_S1_PA_chymotrypsin"/>
</dbReference>
<dbReference type="OrthoDB" id="5974294at2759"/>
<proteinExistence type="predicted"/>
<evidence type="ECO:0000256" key="5">
    <source>
        <dbReference type="SAM" id="SignalP"/>
    </source>
</evidence>
<dbReference type="PANTHER" id="PTHR24252:SF7">
    <property type="entry name" value="HYALIN"/>
    <property type="match status" value="1"/>
</dbReference>
<dbReference type="InterPro" id="IPR009003">
    <property type="entry name" value="Peptidase_S1_PA"/>
</dbReference>
<evidence type="ECO:0000313" key="7">
    <source>
        <dbReference type="EMBL" id="CAE7361968.1"/>
    </source>
</evidence>
<keyword evidence="2 4" id="KW-0720">Serine protease</keyword>
<feature type="domain" description="Peptidase S1" evidence="6">
    <location>
        <begin position="75"/>
        <end position="325"/>
    </location>
</feature>
<name>A0A812PGI7_SYMPI</name>
<dbReference type="Proteomes" id="UP000649617">
    <property type="component" value="Unassembled WGS sequence"/>
</dbReference>
<evidence type="ECO:0000256" key="3">
    <source>
        <dbReference type="ARBA" id="ARBA00023157"/>
    </source>
</evidence>
<evidence type="ECO:0000259" key="6">
    <source>
        <dbReference type="PROSITE" id="PS50240"/>
    </source>
</evidence>
<evidence type="ECO:0000313" key="8">
    <source>
        <dbReference type="Proteomes" id="UP000649617"/>
    </source>
</evidence>
<keyword evidence="5" id="KW-0732">Signal</keyword>
<dbReference type="GO" id="GO:0006508">
    <property type="term" value="P:proteolysis"/>
    <property type="evidence" value="ECO:0007669"/>
    <property type="project" value="UniProtKB-KW"/>
</dbReference>
<dbReference type="InterPro" id="IPR001314">
    <property type="entry name" value="Peptidase_S1A"/>
</dbReference>
<feature type="chain" id="PRO_5032734107" evidence="5">
    <location>
        <begin position="22"/>
        <end position="454"/>
    </location>
</feature>
<dbReference type="FunFam" id="2.40.10.10:FF:000003">
    <property type="entry name" value="Transmembrane serine protease 3"/>
    <property type="match status" value="1"/>
</dbReference>
<dbReference type="GO" id="GO:0004252">
    <property type="term" value="F:serine-type endopeptidase activity"/>
    <property type="evidence" value="ECO:0007669"/>
    <property type="project" value="InterPro"/>
</dbReference>
<organism evidence="7 8">
    <name type="scientific">Symbiodinium pilosum</name>
    <name type="common">Dinoflagellate</name>
    <dbReference type="NCBI Taxonomy" id="2952"/>
    <lineage>
        <taxon>Eukaryota</taxon>
        <taxon>Sar</taxon>
        <taxon>Alveolata</taxon>
        <taxon>Dinophyceae</taxon>
        <taxon>Suessiales</taxon>
        <taxon>Symbiodiniaceae</taxon>
        <taxon>Symbiodinium</taxon>
    </lineage>
</organism>
<dbReference type="PROSITE" id="PS50240">
    <property type="entry name" value="TRYPSIN_DOM"/>
    <property type="match status" value="1"/>
</dbReference>
<reference evidence="7" key="1">
    <citation type="submission" date="2021-02" db="EMBL/GenBank/DDBJ databases">
        <authorList>
            <person name="Dougan E. K."/>
            <person name="Rhodes N."/>
            <person name="Thang M."/>
            <person name="Chan C."/>
        </authorList>
    </citation>
    <scope>NUCLEOTIDE SEQUENCE</scope>
</reference>
<keyword evidence="1 4" id="KW-0645">Protease</keyword>
<dbReference type="Pfam" id="PF00089">
    <property type="entry name" value="Trypsin"/>
    <property type="match status" value="1"/>
</dbReference>
<dbReference type="PANTHER" id="PTHR24252">
    <property type="entry name" value="ACROSIN-RELATED"/>
    <property type="match status" value="1"/>
</dbReference>
<evidence type="ECO:0000256" key="4">
    <source>
        <dbReference type="RuleBase" id="RU363034"/>
    </source>
</evidence>
<dbReference type="SMART" id="SM00020">
    <property type="entry name" value="Tryp_SPc"/>
    <property type="match status" value="1"/>
</dbReference>
<feature type="signal peptide" evidence="5">
    <location>
        <begin position="1"/>
        <end position="21"/>
    </location>
</feature>
<dbReference type="SUPFAM" id="SSF50494">
    <property type="entry name" value="Trypsin-like serine proteases"/>
    <property type="match status" value="1"/>
</dbReference>
<dbReference type="PRINTS" id="PR00722">
    <property type="entry name" value="CHYMOTRYPSIN"/>
</dbReference>
<sequence length="454" mass="48262">MLRSFATVVSCLLTLLTVASEDPVSQSGNLRGSQQVAAQVDGQVEEGVGSELDTRDFTQCGILGGPIRKGRRTRIVHGKDADQCAWRWQVSLRSARADNGPAAAFCGGTLIAPGWVLTAAHCVENMNVCKMRKLRIVAGDWKQYSDDEAISGQSVERRIKQVFSHPQYDKAADSDFDLALVELDKPMPINECIGVACLPTMDEDTDLAGAECSITGWGTLMSSGPMPEVLQEAPVTLLSNKECEEDYASHNESVTASMLCATGNSDKGITDTCQGDSGGPLVCEVAGHYIVRGVTSWGDGCALEGYPGVYSRVSSALGWIHDVINGKVTPSDTSDETSRDIDFGNAMWAVLKGACSMDDSNCIVSPGYPGNYSNKEDCTIAVNTSAAVPISVESFTTEAGYDNLLVNCKAYSGLVGPEGVVPDTTIYWYADGSVVASGWKICPSSDQANDQAKP</sequence>
<keyword evidence="3" id="KW-1015">Disulfide bond</keyword>
<comment type="caution">
    <text evidence="7">The sequence shown here is derived from an EMBL/GenBank/DDBJ whole genome shotgun (WGS) entry which is preliminary data.</text>
</comment>
<dbReference type="PROSITE" id="PS00134">
    <property type="entry name" value="TRYPSIN_HIS"/>
    <property type="match status" value="1"/>
</dbReference>
<dbReference type="EMBL" id="CAJNIZ010014446">
    <property type="protein sequence ID" value="CAE7361968.1"/>
    <property type="molecule type" value="Genomic_DNA"/>
</dbReference>
<protein>
    <submittedName>
        <fullName evidence="7">KLKB1 protein</fullName>
    </submittedName>
</protein>
<dbReference type="InterPro" id="IPR035914">
    <property type="entry name" value="Sperma_CUB_dom_sf"/>
</dbReference>
<dbReference type="Gene3D" id="2.40.10.10">
    <property type="entry name" value="Trypsin-like serine proteases"/>
    <property type="match status" value="1"/>
</dbReference>
<dbReference type="AlphaFoldDB" id="A0A812PGI7"/>
<dbReference type="SUPFAM" id="SSF49854">
    <property type="entry name" value="Spermadhesin, CUB domain"/>
    <property type="match status" value="1"/>
</dbReference>
<dbReference type="InterPro" id="IPR001254">
    <property type="entry name" value="Trypsin_dom"/>
</dbReference>
<dbReference type="PROSITE" id="PS00135">
    <property type="entry name" value="TRYPSIN_SER"/>
    <property type="match status" value="1"/>
</dbReference>
<dbReference type="InterPro" id="IPR033116">
    <property type="entry name" value="TRYPSIN_SER"/>
</dbReference>
<gene>
    <name evidence="7" type="primary">KLKB1</name>
    <name evidence="7" type="ORF">SPIL2461_LOCUS8670</name>
</gene>